<organism evidence="1">
    <name type="scientific">Timema shepardi</name>
    <name type="common">Walking stick</name>
    <dbReference type="NCBI Taxonomy" id="629360"/>
    <lineage>
        <taxon>Eukaryota</taxon>
        <taxon>Metazoa</taxon>
        <taxon>Ecdysozoa</taxon>
        <taxon>Arthropoda</taxon>
        <taxon>Hexapoda</taxon>
        <taxon>Insecta</taxon>
        <taxon>Pterygota</taxon>
        <taxon>Neoptera</taxon>
        <taxon>Polyneoptera</taxon>
        <taxon>Phasmatodea</taxon>
        <taxon>Timematodea</taxon>
        <taxon>Timematoidea</taxon>
        <taxon>Timematidae</taxon>
        <taxon>Timema</taxon>
    </lineage>
</organism>
<reference evidence="1" key="1">
    <citation type="submission" date="2020-11" db="EMBL/GenBank/DDBJ databases">
        <authorList>
            <person name="Tran Van P."/>
        </authorList>
    </citation>
    <scope>NUCLEOTIDE SEQUENCE</scope>
</reference>
<gene>
    <name evidence="1" type="ORF">TSIB3V08_LOCUS8700</name>
</gene>
<evidence type="ECO:0000313" key="1">
    <source>
        <dbReference type="EMBL" id="CAD7264650.1"/>
    </source>
</evidence>
<sequence length="330" mass="36868">MGRCIPGTMYRHHVSTMSITIACLCQQDGVFLVISASCDHHVYNNSVFVPTGRCIPGYRHHVITMSITIVCLCQHDGVLLALYIGIMTVYSWHYLSASCEHHVYNNSVFVPKGRCIPGTIYRHHVSNMSIKIACLCQPDGVPLVLSIGIKTVYSLHYISASCEHHVYNNKRVCANRTVYSWYYLSASCEHHFYNKSVYVPTGRCIPCDIFRRIPARYVFLGVSVLGALTTNIMRASMSVAIVAMVRTTNTTTNSSLQTDTDTCPGQEVVTSSPGSKLDKKSLLVLCDVIKAWDVATLPPWDFLITHTWCQFGDSKRQVETGIDRDLETLS</sequence>
<dbReference type="PROSITE" id="PS51257">
    <property type="entry name" value="PROKAR_LIPOPROTEIN"/>
    <property type="match status" value="1"/>
</dbReference>
<proteinExistence type="predicted"/>
<protein>
    <submittedName>
        <fullName evidence="1">Uncharacterized protein</fullName>
    </submittedName>
</protein>
<dbReference type="AlphaFoldDB" id="A0A7R9G2N1"/>
<name>A0A7R9G2N1_TIMSH</name>
<dbReference type="EMBL" id="OC004601">
    <property type="protein sequence ID" value="CAD7264650.1"/>
    <property type="molecule type" value="Genomic_DNA"/>
</dbReference>
<accession>A0A7R9G2N1</accession>